<dbReference type="AlphaFoldDB" id="A0A016TT84"/>
<accession>A0A016TT84</accession>
<sequence>MDECIAIFNQQSQYIKFTRETPKYGWLSYLNRKVKLSNGIFKKRWVRKESFKNILVNAKSAHPIKRAVIRDMFKTTAMVCLDDNERYEKWLLR</sequence>
<dbReference type="OrthoDB" id="9907881at2759"/>
<reference evidence="2" key="1">
    <citation type="journal article" date="2015" name="Nat. Genet.">
        <title>The genome and transcriptome of the zoonotic hookworm Ancylostoma ceylanicum identify infection-specific gene families.</title>
        <authorList>
            <person name="Schwarz E.M."/>
            <person name="Hu Y."/>
            <person name="Antoshechkin I."/>
            <person name="Miller M.M."/>
            <person name="Sternberg P.W."/>
            <person name="Aroian R.V."/>
        </authorList>
    </citation>
    <scope>NUCLEOTIDE SEQUENCE</scope>
    <source>
        <strain evidence="2">HY135</strain>
    </source>
</reference>
<proteinExistence type="predicted"/>
<dbReference type="Proteomes" id="UP000024635">
    <property type="component" value="Unassembled WGS sequence"/>
</dbReference>
<gene>
    <name evidence="1" type="primary">Acey_s0081.g1450</name>
    <name evidence="1" type="ORF">Y032_0081g1450</name>
</gene>
<dbReference type="EMBL" id="JARK01001417">
    <property type="protein sequence ID" value="EYC05568.1"/>
    <property type="molecule type" value="Genomic_DNA"/>
</dbReference>
<evidence type="ECO:0000313" key="2">
    <source>
        <dbReference type="Proteomes" id="UP000024635"/>
    </source>
</evidence>
<comment type="caution">
    <text evidence="1">The sequence shown here is derived from an EMBL/GenBank/DDBJ whole genome shotgun (WGS) entry which is preliminary data.</text>
</comment>
<keyword evidence="2" id="KW-1185">Reference proteome</keyword>
<organism evidence="1 2">
    <name type="scientific">Ancylostoma ceylanicum</name>
    <dbReference type="NCBI Taxonomy" id="53326"/>
    <lineage>
        <taxon>Eukaryota</taxon>
        <taxon>Metazoa</taxon>
        <taxon>Ecdysozoa</taxon>
        <taxon>Nematoda</taxon>
        <taxon>Chromadorea</taxon>
        <taxon>Rhabditida</taxon>
        <taxon>Rhabditina</taxon>
        <taxon>Rhabditomorpha</taxon>
        <taxon>Strongyloidea</taxon>
        <taxon>Ancylostomatidae</taxon>
        <taxon>Ancylostomatinae</taxon>
        <taxon>Ancylostoma</taxon>
    </lineage>
</organism>
<name>A0A016TT84_9BILA</name>
<evidence type="ECO:0000313" key="1">
    <source>
        <dbReference type="EMBL" id="EYC05568.1"/>
    </source>
</evidence>
<protein>
    <submittedName>
        <fullName evidence="1">Uncharacterized protein</fullName>
    </submittedName>
</protein>